<evidence type="ECO:0000259" key="10">
    <source>
        <dbReference type="Pfam" id="PF22379"/>
    </source>
</evidence>
<dbReference type="GO" id="GO:0006270">
    <property type="term" value="P:DNA replication initiation"/>
    <property type="evidence" value="ECO:0007669"/>
    <property type="project" value="InterPro"/>
</dbReference>
<evidence type="ECO:0000259" key="9">
    <source>
        <dbReference type="Pfam" id="PF09329"/>
    </source>
</evidence>
<keyword evidence="12" id="KW-1185">Reference proteome</keyword>
<reference evidence="11" key="1">
    <citation type="submission" date="2021-08" db="EMBL/GenBank/DDBJ databases">
        <title>WGS assembly of Ceratopteris richardii.</title>
        <authorList>
            <person name="Marchant D.B."/>
            <person name="Chen G."/>
            <person name="Jenkins J."/>
            <person name="Shu S."/>
            <person name="Leebens-Mack J."/>
            <person name="Grimwood J."/>
            <person name="Schmutz J."/>
            <person name="Soltis P."/>
            <person name="Soltis D."/>
            <person name="Chen Z.-H."/>
        </authorList>
    </citation>
    <scope>NUCLEOTIDE SEQUENCE</scope>
    <source>
        <strain evidence="11">Whitten #5841</strain>
        <tissue evidence="11">Leaf</tissue>
    </source>
</reference>
<evidence type="ECO:0000256" key="4">
    <source>
        <dbReference type="ARBA" id="ARBA00022723"/>
    </source>
</evidence>
<dbReference type="OMA" id="EYSIWKM"/>
<dbReference type="Pfam" id="PF22379">
    <property type="entry name" value="OB_MCM10"/>
    <property type="match status" value="1"/>
</dbReference>
<dbReference type="OrthoDB" id="273123at2759"/>
<dbReference type="EMBL" id="CM035423">
    <property type="protein sequence ID" value="KAH7365516.1"/>
    <property type="molecule type" value="Genomic_DNA"/>
</dbReference>
<dbReference type="GO" id="GO:0008270">
    <property type="term" value="F:zinc ion binding"/>
    <property type="evidence" value="ECO:0007669"/>
    <property type="project" value="UniProtKB-KW"/>
</dbReference>
<dbReference type="InterPro" id="IPR012340">
    <property type="entry name" value="NA-bd_OB-fold"/>
</dbReference>
<protein>
    <recommendedName>
        <fullName evidence="13">Protein MCM10 homolog</fullName>
    </recommendedName>
</protein>
<evidence type="ECO:0000256" key="7">
    <source>
        <dbReference type="ARBA" id="ARBA00023242"/>
    </source>
</evidence>
<name>A0A8T2SQ44_CERRI</name>
<dbReference type="GO" id="GO:0043596">
    <property type="term" value="C:nuclear replication fork"/>
    <property type="evidence" value="ECO:0007669"/>
    <property type="project" value="TreeGrafter"/>
</dbReference>
<keyword evidence="7" id="KW-0539">Nucleus</keyword>
<evidence type="ECO:0000313" key="12">
    <source>
        <dbReference type="Proteomes" id="UP000825935"/>
    </source>
</evidence>
<evidence type="ECO:0008006" key="13">
    <source>
        <dbReference type="Google" id="ProtNLM"/>
    </source>
</evidence>
<dbReference type="InterPro" id="IPR015408">
    <property type="entry name" value="Znf_Mcm10/DnaG"/>
</dbReference>
<evidence type="ECO:0000313" key="11">
    <source>
        <dbReference type="EMBL" id="KAH7365516.1"/>
    </source>
</evidence>
<feature type="compositionally biased region" description="Polar residues" evidence="8">
    <location>
        <begin position="385"/>
        <end position="397"/>
    </location>
</feature>
<dbReference type="PANTHER" id="PTHR13454">
    <property type="entry name" value="PROTEIN MCM10 HOMOLOG"/>
    <property type="match status" value="1"/>
</dbReference>
<dbReference type="GO" id="GO:0003697">
    <property type="term" value="F:single-stranded DNA binding"/>
    <property type="evidence" value="ECO:0007669"/>
    <property type="project" value="InterPro"/>
</dbReference>
<dbReference type="InterPro" id="IPR040184">
    <property type="entry name" value="Mcm10"/>
</dbReference>
<keyword evidence="5" id="KW-0863">Zinc-finger</keyword>
<evidence type="ECO:0000256" key="5">
    <source>
        <dbReference type="ARBA" id="ARBA00022771"/>
    </source>
</evidence>
<evidence type="ECO:0000256" key="6">
    <source>
        <dbReference type="ARBA" id="ARBA00022833"/>
    </source>
</evidence>
<feature type="domain" description="Zinc finger Mcm10/DnaG-type" evidence="9">
    <location>
        <begin position="245"/>
        <end position="290"/>
    </location>
</feature>
<dbReference type="AlphaFoldDB" id="A0A8T2SQ44"/>
<dbReference type="Pfam" id="PF09329">
    <property type="entry name" value="zf-primase"/>
    <property type="match status" value="1"/>
</dbReference>
<evidence type="ECO:0000256" key="3">
    <source>
        <dbReference type="ARBA" id="ARBA00022705"/>
    </source>
</evidence>
<dbReference type="Proteomes" id="UP000825935">
    <property type="component" value="Chromosome 18"/>
</dbReference>
<dbReference type="Gene3D" id="2.40.50.140">
    <property type="entry name" value="Nucleic acid-binding proteins"/>
    <property type="match status" value="1"/>
</dbReference>
<proteinExistence type="inferred from homology"/>
<comment type="caution">
    <text evidence="11">The sequence shown here is derived from an EMBL/GenBank/DDBJ whole genome shotgun (WGS) entry which is preliminary data.</text>
</comment>
<feature type="region of interest" description="Disordered" evidence="8">
    <location>
        <begin position="377"/>
        <end position="444"/>
    </location>
</feature>
<dbReference type="PANTHER" id="PTHR13454:SF11">
    <property type="entry name" value="PROTEIN MCM10 HOMOLOG"/>
    <property type="match status" value="1"/>
</dbReference>
<feature type="region of interest" description="Disordered" evidence="8">
    <location>
        <begin position="1"/>
        <end position="44"/>
    </location>
</feature>
<sequence length="477" mass="52524">MANSEDDLELLLGLESIPETPPSSPSLDDLLAHSPTFSDDRGATQTDVKAALSKVFGSDSEDEDLKRKASMEVFREVVKLPPKSSSQHDPHSTYSSRVPITYPRAAGASNHIEIEQHSRLRIRERSVSQSILNNQLLDIRFVPLQSIRIAAMGENIAGSWATIGVVAEKGTPKVSSTGQNFAVWKISSLDSTMVSIFLFGEAFKSHYKEPTGSIITVFNAKVRRDEKRKELSINISASNQLLKLGTSADYSVCKGSRKDGSPCTAVVNRKHGEYCQYHCNAMRQKYKSKRSELSGGNLASGLSFRQKSQASQNTQGFEEVFLSKPEKPVKVMSVKGLRNVLSKADKVTTKFQSQGIRFLASVADEGKENVNPKCSLGMPSARESMANQQDGSKQKLTSLKRKQVVGDQGSLRKRIQPGEPSLFQSERNRKPQFVMPKHNNSSDKLGLIELDLEEQDDIDDDAMAQAVKLFGDGSLLN</sequence>
<evidence type="ECO:0000256" key="2">
    <source>
        <dbReference type="ARBA" id="ARBA00009679"/>
    </source>
</evidence>
<keyword evidence="6" id="KW-0862">Zinc</keyword>
<comment type="similarity">
    <text evidence="2">Belongs to the MCM10 family.</text>
</comment>
<dbReference type="GO" id="GO:0003688">
    <property type="term" value="F:DNA replication origin binding"/>
    <property type="evidence" value="ECO:0007669"/>
    <property type="project" value="TreeGrafter"/>
</dbReference>
<keyword evidence="4" id="KW-0479">Metal-binding</keyword>
<evidence type="ECO:0000256" key="8">
    <source>
        <dbReference type="SAM" id="MobiDB-lite"/>
    </source>
</evidence>
<keyword evidence="3" id="KW-0235">DNA replication</keyword>
<accession>A0A8T2SQ44</accession>
<evidence type="ECO:0000256" key="1">
    <source>
        <dbReference type="ARBA" id="ARBA00004123"/>
    </source>
</evidence>
<feature type="domain" description="MCM10 OB-fold" evidence="10">
    <location>
        <begin position="117"/>
        <end position="242"/>
    </location>
</feature>
<organism evidence="11 12">
    <name type="scientific">Ceratopteris richardii</name>
    <name type="common">Triangle waterfern</name>
    <dbReference type="NCBI Taxonomy" id="49495"/>
    <lineage>
        <taxon>Eukaryota</taxon>
        <taxon>Viridiplantae</taxon>
        <taxon>Streptophyta</taxon>
        <taxon>Embryophyta</taxon>
        <taxon>Tracheophyta</taxon>
        <taxon>Polypodiopsida</taxon>
        <taxon>Polypodiidae</taxon>
        <taxon>Polypodiales</taxon>
        <taxon>Pteridineae</taxon>
        <taxon>Pteridaceae</taxon>
        <taxon>Parkerioideae</taxon>
        <taxon>Ceratopteris</taxon>
    </lineage>
</organism>
<comment type="subcellular location">
    <subcellularLocation>
        <location evidence="1">Nucleus</location>
    </subcellularLocation>
</comment>
<dbReference type="InterPro" id="IPR055065">
    <property type="entry name" value="OB_MCM10"/>
</dbReference>
<gene>
    <name evidence="11" type="ORF">KP509_18G032200</name>
</gene>